<feature type="compositionally biased region" description="Basic and acidic residues" evidence="2">
    <location>
        <begin position="85"/>
        <end position="95"/>
    </location>
</feature>
<evidence type="ECO:0000256" key="1">
    <source>
        <dbReference type="ARBA" id="ARBA00006795"/>
    </source>
</evidence>
<dbReference type="PANTHER" id="PTHR12072">
    <property type="entry name" value="CWF19, CELL CYCLE CONTROL PROTEIN"/>
    <property type="match status" value="1"/>
</dbReference>
<evidence type="ECO:0000256" key="2">
    <source>
        <dbReference type="SAM" id="MobiDB-lite"/>
    </source>
</evidence>
<reference evidence="5" key="1">
    <citation type="journal article" date="2020" name="Stud. Mycol.">
        <title>101 Dothideomycetes genomes: a test case for predicting lifestyles and emergence of pathogens.</title>
        <authorList>
            <person name="Haridas S."/>
            <person name="Albert R."/>
            <person name="Binder M."/>
            <person name="Bloem J."/>
            <person name="Labutti K."/>
            <person name="Salamov A."/>
            <person name="Andreopoulos B."/>
            <person name="Baker S."/>
            <person name="Barry K."/>
            <person name="Bills G."/>
            <person name="Bluhm B."/>
            <person name="Cannon C."/>
            <person name="Castanera R."/>
            <person name="Culley D."/>
            <person name="Daum C."/>
            <person name="Ezra D."/>
            <person name="Gonzalez J."/>
            <person name="Henrissat B."/>
            <person name="Kuo A."/>
            <person name="Liang C."/>
            <person name="Lipzen A."/>
            <person name="Lutzoni F."/>
            <person name="Magnuson J."/>
            <person name="Mondo S."/>
            <person name="Nolan M."/>
            <person name="Ohm R."/>
            <person name="Pangilinan J."/>
            <person name="Park H.-J."/>
            <person name="Ramirez L."/>
            <person name="Alfaro M."/>
            <person name="Sun H."/>
            <person name="Tritt A."/>
            <person name="Yoshinaga Y."/>
            <person name="Zwiers L.-H."/>
            <person name="Turgeon B."/>
            <person name="Goodwin S."/>
            <person name="Spatafora J."/>
            <person name="Crous P."/>
            <person name="Grigoriev I."/>
        </authorList>
    </citation>
    <scope>NUCLEOTIDE SEQUENCE</scope>
    <source>
        <strain evidence="5">CBS 379.55</strain>
    </source>
</reference>
<evidence type="ECO:0000313" key="6">
    <source>
        <dbReference type="Proteomes" id="UP000800097"/>
    </source>
</evidence>
<dbReference type="Proteomes" id="UP000800097">
    <property type="component" value="Unassembled WGS sequence"/>
</dbReference>
<feature type="domain" description="Cwf19-like protein C-terminal" evidence="3">
    <location>
        <begin position="685"/>
        <end position="788"/>
    </location>
</feature>
<dbReference type="OrthoDB" id="2113965at2759"/>
<dbReference type="InterPro" id="IPR040194">
    <property type="entry name" value="Cwf19-like"/>
</dbReference>
<dbReference type="InterPro" id="IPR006768">
    <property type="entry name" value="Cwf19-like_C_dom-1"/>
</dbReference>
<dbReference type="InterPro" id="IPR006767">
    <property type="entry name" value="Cwf19-like_C_dom-2"/>
</dbReference>
<gene>
    <name evidence="5" type="ORF">EI97DRAFT_467360</name>
</gene>
<evidence type="ECO:0000259" key="4">
    <source>
        <dbReference type="Pfam" id="PF04677"/>
    </source>
</evidence>
<accession>A0A6A6JHI8</accession>
<feature type="compositionally biased region" description="Basic and acidic residues" evidence="2">
    <location>
        <begin position="46"/>
        <end position="77"/>
    </location>
</feature>
<proteinExistence type="inferred from homology"/>
<feature type="region of interest" description="Disordered" evidence="2">
    <location>
        <begin position="375"/>
        <end position="395"/>
    </location>
</feature>
<dbReference type="RefSeq" id="XP_033653659.1">
    <property type="nucleotide sequence ID" value="XM_033801594.1"/>
</dbReference>
<feature type="region of interest" description="Disordered" evidence="2">
    <location>
        <begin position="262"/>
        <end position="289"/>
    </location>
</feature>
<dbReference type="SUPFAM" id="SSF54197">
    <property type="entry name" value="HIT-like"/>
    <property type="match status" value="1"/>
</dbReference>
<evidence type="ECO:0000313" key="5">
    <source>
        <dbReference type="EMBL" id="KAF2276120.1"/>
    </source>
</evidence>
<feature type="compositionally biased region" description="Basic and acidic residues" evidence="2">
    <location>
        <begin position="8"/>
        <end position="24"/>
    </location>
</feature>
<sequence length="795" mass="92486">MGLEDFERELAANKAKEAKEAERKERKKRERSRSREREHRHRHRHGDRDREHRDRDRDRDRGKDREKDRERERDREHRSSRHHRERDDEGRDDGHSHKRSRSHRETSEERARRKRREREHEREHEDDDDKRRWNHHRRSRSPSSDAQERLSRKHRPRRGSAEVEEGEGDDDVNETPTGDEELPDRDFVPPDDDFLDHQLQEAADANLQRDAWMQAPSSLDVDYVRRRKKEDKSTYVPASADAETAHRLRIHEAELNRHLADLKEDNEEGEEQREQSKPEEASQRDVDYTFGDSGSAWRMMKLKGIYRTAKETGRTVEEVALEKYGNLRDFDDAREEEIELERRQLYGREYVGKEKPSGELYEERRLNAGIRRPSRGQHEEVELPQGEVVESAEPTTSTRILSQTELNKLKAQMMKAKMKKASNAEQLEAEYNAAAAAAAGRKESDVVVLGAMDNRALAGGRKGEVVALTNKRGRERGLVKENEDMSIEDMVRQERRTKGQPGGEGLLLAEKIAKDAKFEDDLDYMDDNAEKIAARAPKSTINVRNAAIQDYQRTNRILESCPLCHHEDKSPPQPPIAPIVSLATRVYLTLPTEPEISDGGAVIVPIQHHTNLLECDDDEWDEIRNFMKCLTRMYHDQGRDVVFYENAAAPHRKLHAAMQVVPIPFSLGETAPAFFREAILASDEEWTQHKPLIDTLKAARNGLGKSAFRKSLAKEMPYFHVWFELDGGLGHVVEDERRWPRGDLFAREVLGGMLDVDVEVVKRQGKWGKGDQRRVERWRKGWRKFDWTRVLTEGQ</sequence>
<evidence type="ECO:0000259" key="3">
    <source>
        <dbReference type="Pfam" id="PF04676"/>
    </source>
</evidence>
<feature type="region of interest" description="Disordered" evidence="2">
    <location>
        <begin position="1"/>
        <end position="217"/>
    </location>
</feature>
<dbReference type="EMBL" id="ML986494">
    <property type="protein sequence ID" value="KAF2276120.1"/>
    <property type="molecule type" value="Genomic_DNA"/>
</dbReference>
<dbReference type="Pfam" id="PF04676">
    <property type="entry name" value="CwfJ_C_2"/>
    <property type="match status" value="1"/>
</dbReference>
<dbReference type="PANTHER" id="PTHR12072:SF5">
    <property type="entry name" value="CWF19-LIKE PROTEIN 2"/>
    <property type="match status" value="1"/>
</dbReference>
<dbReference type="InterPro" id="IPR036265">
    <property type="entry name" value="HIT-like_sf"/>
</dbReference>
<dbReference type="GeneID" id="54554769"/>
<keyword evidence="6" id="KW-1185">Reference proteome</keyword>
<feature type="compositionally biased region" description="Basic residues" evidence="2">
    <location>
        <begin position="25"/>
        <end position="45"/>
    </location>
</feature>
<dbReference type="AlphaFoldDB" id="A0A6A6JHI8"/>
<dbReference type="Pfam" id="PF04677">
    <property type="entry name" value="CwfJ_C_1"/>
    <property type="match status" value="1"/>
</dbReference>
<dbReference type="GO" id="GO:0071014">
    <property type="term" value="C:post-mRNA release spliceosomal complex"/>
    <property type="evidence" value="ECO:0007669"/>
    <property type="project" value="TreeGrafter"/>
</dbReference>
<comment type="similarity">
    <text evidence="1">Belongs to the CWF19 family.</text>
</comment>
<protein>
    <recommendedName>
        <fullName evidence="7">Cell cycle control protein cwf19</fullName>
    </recommendedName>
</protein>
<feature type="compositionally biased region" description="Acidic residues" evidence="2">
    <location>
        <begin position="162"/>
        <end position="194"/>
    </location>
</feature>
<name>A0A6A6JHI8_WESOR</name>
<organism evidence="5 6">
    <name type="scientific">Westerdykella ornata</name>
    <dbReference type="NCBI Taxonomy" id="318751"/>
    <lineage>
        <taxon>Eukaryota</taxon>
        <taxon>Fungi</taxon>
        <taxon>Dikarya</taxon>
        <taxon>Ascomycota</taxon>
        <taxon>Pezizomycotina</taxon>
        <taxon>Dothideomycetes</taxon>
        <taxon>Pleosporomycetidae</taxon>
        <taxon>Pleosporales</taxon>
        <taxon>Sporormiaceae</taxon>
        <taxon>Westerdykella</taxon>
    </lineage>
</organism>
<dbReference type="GO" id="GO:0000398">
    <property type="term" value="P:mRNA splicing, via spliceosome"/>
    <property type="evidence" value="ECO:0007669"/>
    <property type="project" value="TreeGrafter"/>
</dbReference>
<feature type="compositionally biased region" description="Basic and acidic residues" evidence="2">
    <location>
        <begin position="272"/>
        <end position="287"/>
    </location>
</feature>
<evidence type="ECO:0008006" key="7">
    <source>
        <dbReference type="Google" id="ProtNLM"/>
    </source>
</evidence>
<feature type="domain" description="Cwf19-like C-terminal" evidence="4">
    <location>
        <begin position="549"/>
        <end position="676"/>
    </location>
</feature>